<dbReference type="InterPro" id="IPR027471">
    <property type="entry name" value="YbeD-like_sf"/>
</dbReference>
<dbReference type="RefSeq" id="WP_097131353.1">
    <property type="nucleotide sequence ID" value="NZ_OCMT01000002.1"/>
</dbReference>
<organism evidence="1 2">
    <name type="scientific">Pedobacter xixiisoli</name>
    <dbReference type="NCBI Taxonomy" id="1476464"/>
    <lineage>
        <taxon>Bacteria</taxon>
        <taxon>Pseudomonadati</taxon>
        <taxon>Bacteroidota</taxon>
        <taxon>Sphingobacteriia</taxon>
        <taxon>Sphingobacteriales</taxon>
        <taxon>Sphingobacteriaceae</taxon>
        <taxon>Pedobacter</taxon>
    </lineage>
</organism>
<accession>A0A285ZZA9</accession>
<keyword evidence="2" id="KW-1185">Reference proteome</keyword>
<dbReference type="OrthoDB" id="5616097at2"/>
<proteinExistence type="predicted"/>
<dbReference type="SUPFAM" id="SSF117991">
    <property type="entry name" value="YbeD/HP0495-like"/>
    <property type="match status" value="1"/>
</dbReference>
<evidence type="ECO:0008006" key="3">
    <source>
        <dbReference type="Google" id="ProtNLM"/>
    </source>
</evidence>
<reference evidence="2" key="1">
    <citation type="submission" date="2017-09" db="EMBL/GenBank/DDBJ databases">
        <authorList>
            <person name="Varghese N."/>
            <person name="Submissions S."/>
        </authorList>
    </citation>
    <scope>NUCLEOTIDE SEQUENCE [LARGE SCALE GENOMIC DNA]</scope>
    <source>
        <strain evidence="2">CGMCC 1.12803</strain>
    </source>
</reference>
<evidence type="ECO:0000313" key="1">
    <source>
        <dbReference type="EMBL" id="SOD14984.1"/>
    </source>
</evidence>
<dbReference type="Gene3D" id="3.30.70.260">
    <property type="match status" value="1"/>
</dbReference>
<dbReference type="InterPro" id="IPR007454">
    <property type="entry name" value="UPF0250_YbeD-like"/>
</dbReference>
<dbReference type="EMBL" id="OCMT01000002">
    <property type="protein sequence ID" value="SOD14984.1"/>
    <property type="molecule type" value="Genomic_DNA"/>
</dbReference>
<dbReference type="AlphaFoldDB" id="A0A285ZZA9"/>
<evidence type="ECO:0000313" key="2">
    <source>
        <dbReference type="Proteomes" id="UP000219281"/>
    </source>
</evidence>
<name>A0A285ZZA9_9SPHI</name>
<dbReference type="Pfam" id="PF04359">
    <property type="entry name" value="DUF493"/>
    <property type="match status" value="1"/>
</dbReference>
<gene>
    <name evidence="1" type="ORF">SAMN06297358_1951</name>
</gene>
<dbReference type="Proteomes" id="UP000219281">
    <property type="component" value="Unassembled WGS sequence"/>
</dbReference>
<protein>
    <recommendedName>
        <fullName evidence="3">DUF493 domain-containing protein</fullName>
    </recommendedName>
</protein>
<sequence>MEENNLNHDLGFNDIPEGNNEDTYANFKQKLESVQTFPGLYAFKFILTGGTEKLTELREVLPEEEFIETPSKTGKYISVTVKKWMQDADAVVDIYKKVGEIKGIMML</sequence>